<organism evidence="1 2">
    <name type="scientific">Gymnopilus dilepis</name>
    <dbReference type="NCBI Taxonomy" id="231916"/>
    <lineage>
        <taxon>Eukaryota</taxon>
        <taxon>Fungi</taxon>
        <taxon>Dikarya</taxon>
        <taxon>Basidiomycota</taxon>
        <taxon>Agaricomycotina</taxon>
        <taxon>Agaricomycetes</taxon>
        <taxon>Agaricomycetidae</taxon>
        <taxon>Agaricales</taxon>
        <taxon>Agaricineae</taxon>
        <taxon>Hymenogastraceae</taxon>
        <taxon>Gymnopilus</taxon>
    </lineage>
</organism>
<keyword evidence="2" id="KW-1185">Reference proteome</keyword>
<dbReference type="PANTHER" id="PTHR38926">
    <property type="entry name" value="F-BOX DOMAIN CONTAINING PROTEIN, EXPRESSED"/>
    <property type="match status" value="1"/>
</dbReference>
<evidence type="ECO:0000313" key="1">
    <source>
        <dbReference type="EMBL" id="PPQ99921.1"/>
    </source>
</evidence>
<protein>
    <submittedName>
        <fullName evidence="1">Uncharacterized protein</fullName>
    </submittedName>
</protein>
<name>A0A409YA94_9AGAR</name>
<dbReference type="OrthoDB" id="3038759at2759"/>
<sequence length="489" mass="55251">MVRKTKLSINWVIRFVPYDVWRQIFYLISEPSGDATRDAGLLDVLRTSHVCSSWRNVTDNAPELWTNVVLEYAYGGRNGGFPNVEFLSFILSKSGDLPLTMEVAAPKEPTFCGPEDVEALELFLQNMHRSRILKVDLDVLNAFDAYLEDFLVDSSVLRQMKPGLLLKKLEIHARYEPEIGIPILAGLWRPAPSVQTLAFCGPYPHEFIGSAHTYWMQEVKFPFQQITSLELTCPINHEGLYALLSALPSLQNATLNYVYDVDDEECQLATVPELHTLSLAGRSYTLSEDDPSMMEILGCISSPALTTLRLSFVGEWSPTSFQTFLENSTSQIKSLHFDITEANEDDRIDCLALLPTLRTLDLTSEVARTVEDAESYMVGEDFVDAMQEWDDSQNQFVLCPLLEKLTIDYDTLADTSTTAFADMIEDRWCRSGKGKQGKFELVIKRAGHLGDDPESHSEMIRLLLLKKAGLNLTVEPMTWLEKLIMRKLP</sequence>
<dbReference type="InterPro" id="IPR032675">
    <property type="entry name" value="LRR_dom_sf"/>
</dbReference>
<evidence type="ECO:0000313" key="2">
    <source>
        <dbReference type="Proteomes" id="UP000284706"/>
    </source>
</evidence>
<dbReference type="SUPFAM" id="SSF81383">
    <property type="entry name" value="F-box domain"/>
    <property type="match status" value="1"/>
</dbReference>
<dbReference type="Gene3D" id="1.20.1280.50">
    <property type="match status" value="1"/>
</dbReference>
<dbReference type="EMBL" id="NHYE01001039">
    <property type="protein sequence ID" value="PPQ99921.1"/>
    <property type="molecule type" value="Genomic_DNA"/>
</dbReference>
<accession>A0A409YA94</accession>
<dbReference type="PANTHER" id="PTHR38926:SF5">
    <property type="entry name" value="F-BOX AND LEUCINE-RICH REPEAT PROTEIN 6"/>
    <property type="match status" value="1"/>
</dbReference>
<gene>
    <name evidence="1" type="ORF">CVT26_009253</name>
</gene>
<dbReference type="Gene3D" id="3.80.10.10">
    <property type="entry name" value="Ribonuclease Inhibitor"/>
    <property type="match status" value="1"/>
</dbReference>
<dbReference type="AlphaFoldDB" id="A0A409YA94"/>
<comment type="caution">
    <text evidence="1">The sequence shown here is derived from an EMBL/GenBank/DDBJ whole genome shotgun (WGS) entry which is preliminary data.</text>
</comment>
<reference evidence="1 2" key="1">
    <citation type="journal article" date="2018" name="Evol. Lett.">
        <title>Horizontal gene cluster transfer increased hallucinogenic mushroom diversity.</title>
        <authorList>
            <person name="Reynolds H.T."/>
            <person name="Vijayakumar V."/>
            <person name="Gluck-Thaler E."/>
            <person name="Korotkin H.B."/>
            <person name="Matheny P.B."/>
            <person name="Slot J.C."/>
        </authorList>
    </citation>
    <scope>NUCLEOTIDE SEQUENCE [LARGE SCALE GENOMIC DNA]</scope>
    <source>
        <strain evidence="1 2">SRW20</strain>
    </source>
</reference>
<dbReference type="InterPro" id="IPR036047">
    <property type="entry name" value="F-box-like_dom_sf"/>
</dbReference>
<dbReference type="Proteomes" id="UP000284706">
    <property type="component" value="Unassembled WGS sequence"/>
</dbReference>
<dbReference type="InParanoid" id="A0A409YA94"/>
<proteinExistence type="predicted"/>
<dbReference type="SUPFAM" id="SSF52047">
    <property type="entry name" value="RNI-like"/>
    <property type="match status" value="1"/>
</dbReference>